<feature type="active site" evidence="3">
    <location>
        <position position="131"/>
    </location>
</feature>
<dbReference type="Pfam" id="PF07859">
    <property type="entry name" value="Abhydrolase_3"/>
    <property type="match status" value="1"/>
</dbReference>
<dbReference type="SUPFAM" id="SSF53474">
    <property type="entry name" value="alpha/beta-Hydrolases"/>
    <property type="match status" value="1"/>
</dbReference>
<dbReference type="InterPro" id="IPR050300">
    <property type="entry name" value="GDXG_lipolytic_enzyme"/>
</dbReference>
<feature type="domain" description="Alpha/beta hydrolase fold-3" evidence="4">
    <location>
        <begin position="62"/>
        <end position="256"/>
    </location>
</feature>
<dbReference type="PANTHER" id="PTHR48081">
    <property type="entry name" value="AB HYDROLASE SUPERFAMILY PROTEIN C4A8.06C"/>
    <property type="match status" value="1"/>
</dbReference>
<dbReference type="InterPro" id="IPR029058">
    <property type="entry name" value="AB_hydrolase_fold"/>
</dbReference>
<proteinExistence type="inferred from homology"/>
<accession>A0ABQ1G539</accession>
<dbReference type="PROSITE" id="PS01174">
    <property type="entry name" value="LIPASE_GDXG_SER"/>
    <property type="match status" value="1"/>
</dbReference>
<dbReference type="PANTHER" id="PTHR48081:SF30">
    <property type="entry name" value="ACETYL-HYDROLASE LIPR-RELATED"/>
    <property type="match status" value="1"/>
</dbReference>
<keyword evidence="2" id="KW-0378">Hydrolase</keyword>
<protein>
    <recommendedName>
        <fullName evidence="4">Alpha/beta hydrolase fold-3 domain-containing protein</fullName>
    </recommendedName>
</protein>
<evidence type="ECO:0000313" key="6">
    <source>
        <dbReference type="Proteomes" id="UP000618591"/>
    </source>
</evidence>
<dbReference type="RefSeq" id="WP_188445120.1">
    <property type="nucleotide sequence ID" value="NZ_BMDW01000002.1"/>
</dbReference>
<reference evidence="6" key="1">
    <citation type="journal article" date="2019" name="Int. J. Syst. Evol. Microbiol.">
        <title>The Global Catalogue of Microorganisms (GCM) 10K type strain sequencing project: providing services to taxonomists for standard genome sequencing and annotation.</title>
        <authorList>
            <consortium name="The Broad Institute Genomics Platform"/>
            <consortium name="The Broad Institute Genome Sequencing Center for Infectious Disease"/>
            <person name="Wu L."/>
            <person name="Ma J."/>
        </authorList>
    </citation>
    <scope>NUCLEOTIDE SEQUENCE [LARGE SCALE GENOMIC DNA]</scope>
    <source>
        <strain evidence="6">CGMCC 1.10106</strain>
    </source>
</reference>
<sequence length="287" mass="29545">MMTLPPERAGHGAPTDLVARRDAIAAAVTAGIWRTEPAFEQLEIGGVRCLRCSPPAETRGNVLHIHGGAFRLGCPEMVAPFAAALAARCGVSVICPAYRLAPEHPFPAGLNDTFRVMTALGTGGLILSGDSAGGGIAAALAARVPENAAPLGGVALLSPWLDLTVSAVSFDANAMTDPLFSSEAAHEAAALYLQGLSPHHYQASPLFGPVDRFPPTIINVGAGEVLVDDARALYDRLTSAGVVAQLDVVTGMTHVAVTRDLALPGAAEAFALLAAFIDKCLIQDRAG</sequence>
<dbReference type="EMBL" id="BMDW01000002">
    <property type="protein sequence ID" value="GGA36984.1"/>
    <property type="molecule type" value="Genomic_DNA"/>
</dbReference>
<evidence type="ECO:0000259" key="4">
    <source>
        <dbReference type="Pfam" id="PF07859"/>
    </source>
</evidence>
<name>A0ABQ1G539_9SPHN</name>
<dbReference type="Gene3D" id="3.40.50.1820">
    <property type="entry name" value="alpha/beta hydrolase"/>
    <property type="match status" value="1"/>
</dbReference>
<evidence type="ECO:0000313" key="5">
    <source>
        <dbReference type="EMBL" id="GGA36984.1"/>
    </source>
</evidence>
<dbReference type="InterPro" id="IPR013094">
    <property type="entry name" value="AB_hydrolase_3"/>
</dbReference>
<dbReference type="Proteomes" id="UP000618591">
    <property type="component" value="Unassembled WGS sequence"/>
</dbReference>
<evidence type="ECO:0000256" key="1">
    <source>
        <dbReference type="ARBA" id="ARBA00010515"/>
    </source>
</evidence>
<evidence type="ECO:0000256" key="3">
    <source>
        <dbReference type="PROSITE-ProRule" id="PRU10038"/>
    </source>
</evidence>
<comment type="caution">
    <text evidence="5">The sequence shown here is derived from an EMBL/GenBank/DDBJ whole genome shotgun (WGS) entry which is preliminary data.</text>
</comment>
<evidence type="ECO:0000256" key="2">
    <source>
        <dbReference type="ARBA" id="ARBA00022801"/>
    </source>
</evidence>
<gene>
    <name evidence="5" type="ORF">GCM10011395_04120</name>
</gene>
<comment type="similarity">
    <text evidence="1">Belongs to the 'GDXG' lipolytic enzyme family.</text>
</comment>
<dbReference type="InterPro" id="IPR033140">
    <property type="entry name" value="Lipase_GDXG_put_SER_AS"/>
</dbReference>
<keyword evidence="6" id="KW-1185">Reference proteome</keyword>
<organism evidence="5 6">
    <name type="scientific">Sphingomonas psychrolutea</name>
    <dbReference type="NCBI Taxonomy" id="1259676"/>
    <lineage>
        <taxon>Bacteria</taxon>
        <taxon>Pseudomonadati</taxon>
        <taxon>Pseudomonadota</taxon>
        <taxon>Alphaproteobacteria</taxon>
        <taxon>Sphingomonadales</taxon>
        <taxon>Sphingomonadaceae</taxon>
        <taxon>Sphingomonas</taxon>
    </lineage>
</organism>